<reference evidence="1" key="1">
    <citation type="submission" date="2013-08" db="EMBL/GenBank/DDBJ databases">
        <title>Gene expansion shapes genome architecture in the human pathogen Lichtheimia corymbifera: an evolutionary genomics analysis in the ancient terrestrial Mucorales (Mucoromycotina).</title>
        <authorList>
            <person name="Schwartze V.U."/>
            <person name="Winter S."/>
            <person name="Shelest E."/>
            <person name="Marcet-Houben M."/>
            <person name="Horn F."/>
            <person name="Wehner S."/>
            <person name="Hoffmann K."/>
            <person name="Riege K."/>
            <person name="Sammeth M."/>
            <person name="Nowrousian M."/>
            <person name="Valiante V."/>
            <person name="Linde J."/>
            <person name="Jacobsen I.D."/>
            <person name="Marz M."/>
            <person name="Brakhage A.A."/>
            <person name="Gabaldon T."/>
            <person name="Bocker S."/>
            <person name="Voigt K."/>
        </authorList>
    </citation>
    <scope>NUCLEOTIDE SEQUENCE [LARGE SCALE GENOMIC DNA]</scope>
    <source>
        <strain evidence="1">FSU 9682</strain>
    </source>
</reference>
<comment type="caution">
    <text evidence="1">The sequence shown here is derived from an EMBL/GenBank/DDBJ whole genome shotgun (WGS) entry which is preliminary data.</text>
</comment>
<dbReference type="VEuPathDB" id="FungiDB:LCOR_10496.1"/>
<dbReference type="EMBL" id="CBTN010000073">
    <property type="protein sequence ID" value="CDH59690.1"/>
    <property type="molecule type" value="Genomic_DNA"/>
</dbReference>
<accession>A0A068SCH7</accession>
<proteinExistence type="predicted"/>
<evidence type="ECO:0000313" key="1">
    <source>
        <dbReference type="EMBL" id="CDH59690.1"/>
    </source>
</evidence>
<gene>
    <name evidence="1" type="ORF">LCOR_10496.1</name>
</gene>
<organism evidence="1 2">
    <name type="scientific">Lichtheimia corymbifera JMRC:FSU:9682</name>
    <dbReference type="NCBI Taxonomy" id="1263082"/>
    <lineage>
        <taxon>Eukaryota</taxon>
        <taxon>Fungi</taxon>
        <taxon>Fungi incertae sedis</taxon>
        <taxon>Mucoromycota</taxon>
        <taxon>Mucoromycotina</taxon>
        <taxon>Mucoromycetes</taxon>
        <taxon>Mucorales</taxon>
        <taxon>Lichtheimiaceae</taxon>
        <taxon>Lichtheimia</taxon>
    </lineage>
</organism>
<sequence>MIQESEWTTYSSISQHLIYGVNKILQSIRRLHLVSELGKDLVDIITTIPISIITCLNLPEIYPGVADTATTLLFLTSVQSTVTHLDMKMENLNYSLGDVLDTFQHLVSLTCHDINSDLTTASESYPQLKELRIWTEERGFESDDLKAMTRRLPALEIFSLKLIAYNDYRNEELYMQHITYKGINNKSGGGTSINNNDFQSPNVNFVVVATLDVDMLDIITSITRNSHSCQSIFFCYNSTVDISIYLPIYDYLLQTLVSPKNFHVGVQMPDLLGSLPRTECLSMHITHDGKPLQRNPFIVSRLKRLMHLDVMRIL</sequence>
<evidence type="ECO:0000313" key="2">
    <source>
        <dbReference type="Proteomes" id="UP000027586"/>
    </source>
</evidence>
<dbReference type="Proteomes" id="UP000027586">
    <property type="component" value="Unassembled WGS sequence"/>
</dbReference>
<dbReference type="AlphaFoldDB" id="A0A068SCH7"/>
<keyword evidence="2" id="KW-1185">Reference proteome</keyword>
<name>A0A068SCH7_9FUNG</name>
<protein>
    <submittedName>
        <fullName evidence="1">Uncharacterized protein</fullName>
    </submittedName>
</protein>